<keyword evidence="5 6" id="KW-0472">Membrane</keyword>
<evidence type="ECO:0000256" key="2">
    <source>
        <dbReference type="ARBA" id="ARBA00022475"/>
    </source>
</evidence>
<keyword evidence="2" id="KW-1003">Cell membrane</keyword>
<sequence>MEEKKLNNDEIDLFEIFQILYKQKFLILTITTIFTLISILISMVMPKTYEAYALFEIQFVTRDNVFLSIICL</sequence>
<evidence type="ECO:0000259" key="7">
    <source>
        <dbReference type="Pfam" id="PF02706"/>
    </source>
</evidence>
<keyword evidence="4 6" id="KW-1133">Transmembrane helix</keyword>
<feature type="domain" description="Polysaccharide chain length determinant N-terminal" evidence="7">
    <location>
        <begin position="9"/>
        <end position="54"/>
    </location>
</feature>
<dbReference type="GO" id="GO:0005886">
    <property type="term" value="C:plasma membrane"/>
    <property type="evidence" value="ECO:0007669"/>
    <property type="project" value="UniProtKB-SubCell"/>
</dbReference>
<evidence type="ECO:0000256" key="5">
    <source>
        <dbReference type="ARBA" id="ARBA00023136"/>
    </source>
</evidence>
<evidence type="ECO:0000256" key="6">
    <source>
        <dbReference type="SAM" id="Phobius"/>
    </source>
</evidence>
<protein>
    <recommendedName>
        <fullName evidence="7">Polysaccharide chain length determinant N-terminal domain-containing protein</fullName>
    </recommendedName>
</protein>
<comment type="subcellular location">
    <subcellularLocation>
        <location evidence="1">Cell membrane</location>
        <topology evidence="1">Multi-pass membrane protein</topology>
    </subcellularLocation>
</comment>
<dbReference type="Pfam" id="PF02706">
    <property type="entry name" value="Wzz"/>
    <property type="match status" value="1"/>
</dbReference>
<dbReference type="InterPro" id="IPR003856">
    <property type="entry name" value="LPS_length_determ_N"/>
</dbReference>
<gene>
    <name evidence="8" type="ORF">ENT66_08290</name>
</gene>
<accession>A0A7C4JRM9</accession>
<proteinExistence type="predicted"/>
<dbReference type="EMBL" id="DSZN01000125">
    <property type="protein sequence ID" value="HGQ86259.1"/>
    <property type="molecule type" value="Genomic_DNA"/>
</dbReference>
<keyword evidence="3 6" id="KW-0812">Transmembrane</keyword>
<evidence type="ECO:0000313" key="8">
    <source>
        <dbReference type="EMBL" id="HGQ86259.1"/>
    </source>
</evidence>
<feature type="transmembrane region" description="Helical" evidence="6">
    <location>
        <begin position="25"/>
        <end position="45"/>
    </location>
</feature>
<comment type="caution">
    <text evidence="8">The sequence shown here is derived from an EMBL/GenBank/DDBJ whole genome shotgun (WGS) entry which is preliminary data.</text>
</comment>
<name>A0A7C4JRM9_9BACT</name>
<reference evidence="8" key="1">
    <citation type="journal article" date="2020" name="mSystems">
        <title>Genome- and Community-Level Interaction Insights into Carbon Utilization and Element Cycling Functions of Hydrothermarchaeota in Hydrothermal Sediment.</title>
        <authorList>
            <person name="Zhou Z."/>
            <person name="Liu Y."/>
            <person name="Xu W."/>
            <person name="Pan J."/>
            <person name="Luo Z.H."/>
            <person name="Li M."/>
        </authorList>
    </citation>
    <scope>NUCLEOTIDE SEQUENCE [LARGE SCALE GENOMIC DNA]</scope>
    <source>
        <strain evidence="8">SpSt-6</strain>
    </source>
</reference>
<evidence type="ECO:0000256" key="1">
    <source>
        <dbReference type="ARBA" id="ARBA00004651"/>
    </source>
</evidence>
<dbReference type="AlphaFoldDB" id="A0A7C4JRM9"/>
<evidence type="ECO:0000256" key="3">
    <source>
        <dbReference type="ARBA" id="ARBA00022692"/>
    </source>
</evidence>
<evidence type="ECO:0000256" key="4">
    <source>
        <dbReference type="ARBA" id="ARBA00022989"/>
    </source>
</evidence>
<organism evidence="8">
    <name type="scientific">Thermodesulfobacterium geofontis</name>
    <dbReference type="NCBI Taxonomy" id="1295609"/>
    <lineage>
        <taxon>Bacteria</taxon>
        <taxon>Pseudomonadati</taxon>
        <taxon>Thermodesulfobacteriota</taxon>
        <taxon>Thermodesulfobacteria</taxon>
        <taxon>Thermodesulfobacteriales</taxon>
        <taxon>Thermodesulfobacteriaceae</taxon>
        <taxon>Thermodesulfobacterium</taxon>
    </lineage>
</organism>